<evidence type="ECO:0000313" key="8">
    <source>
        <dbReference type="Proteomes" id="UP001448207"/>
    </source>
</evidence>
<comment type="caution">
    <text evidence="7">The sequence shown here is derived from an EMBL/GenBank/DDBJ whole genome shotgun (WGS) entry which is preliminary data.</text>
</comment>
<evidence type="ECO:0000256" key="1">
    <source>
        <dbReference type="ARBA" id="ARBA00004123"/>
    </source>
</evidence>
<dbReference type="Proteomes" id="UP001448207">
    <property type="component" value="Unassembled WGS sequence"/>
</dbReference>
<evidence type="ECO:0000256" key="6">
    <source>
        <dbReference type="SAM" id="MobiDB-lite"/>
    </source>
</evidence>
<dbReference type="InterPro" id="IPR011989">
    <property type="entry name" value="ARM-like"/>
</dbReference>
<evidence type="ECO:0000256" key="4">
    <source>
        <dbReference type="ARBA" id="ARBA00023242"/>
    </source>
</evidence>
<proteinExistence type="predicted"/>
<keyword evidence="5" id="KW-0131">Cell cycle</keyword>
<keyword evidence="4" id="KW-0539">Nucleus</keyword>
<name>A0ABR3AKF8_PHYBL</name>
<evidence type="ECO:0000256" key="3">
    <source>
        <dbReference type="ARBA" id="ARBA00022776"/>
    </source>
</evidence>
<dbReference type="Pfam" id="PF20168">
    <property type="entry name" value="PDS5"/>
    <property type="match status" value="1"/>
</dbReference>
<evidence type="ECO:0000256" key="5">
    <source>
        <dbReference type="ARBA" id="ARBA00023306"/>
    </source>
</evidence>
<gene>
    <name evidence="7" type="ORF">J3Q64DRAFT_1774097</name>
</gene>
<dbReference type="PANTHER" id="PTHR12663:SF0">
    <property type="entry name" value="PRECOCIOUS DISSOCIATION OF SISTERS 5, ISOFORM A"/>
    <property type="match status" value="1"/>
</dbReference>
<keyword evidence="8" id="KW-1185">Reference proteome</keyword>
<dbReference type="EMBL" id="JBCLYO010000034">
    <property type="protein sequence ID" value="KAL0075803.1"/>
    <property type="molecule type" value="Genomic_DNA"/>
</dbReference>
<accession>A0ABR3AKF8</accession>
<feature type="region of interest" description="Disordered" evidence="6">
    <location>
        <begin position="929"/>
        <end position="957"/>
    </location>
</feature>
<dbReference type="SUPFAM" id="SSF48371">
    <property type="entry name" value="ARM repeat"/>
    <property type="match status" value="2"/>
</dbReference>
<keyword evidence="3" id="KW-0498">Mitosis</keyword>
<dbReference type="InterPro" id="IPR039776">
    <property type="entry name" value="Pds5"/>
</dbReference>
<dbReference type="PANTHER" id="PTHR12663">
    <property type="entry name" value="ANDROGEN INDUCED INHIBITOR OF PROLIFERATION AS3 / PDS5-RELATED"/>
    <property type="match status" value="1"/>
</dbReference>
<reference evidence="7 8" key="1">
    <citation type="submission" date="2024-04" db="EMBL/GenBank/DDBJ databases">
        <title>Symmetric and asymmetric DNA N6-adenine methylation regulates different biological responses in Mucorales.</title>
        <authorList>
            <consortium name="Lawrence Berkeley National Laboratory"/>
            <person name="Lax C."/>
            <person name="Mondo S.J."/>
            <person name="Osorio-Concepcion M."/>
            <person name="Muszewska A."/>
            <person name="Corrochano-Luque M."/>
            <person name="Gutierrez G."/>
            <person name="Riley R."/>
            <person name="Lipzen A."/>
            <person name="Guo J."/>
            <person name="Hundley H."/>
            <person name="Amirebrahimi M."/>
            <person name="Ng V."/>
            <person name="Lorenzo-Gutierrez D."/>
            <person name="Binder U."/>
            <person name="Yang J."/>
            <person name="Song Y."/>
            <person name="Canovas D."/>
            <person name="Navarro E."/>
            <person name="Freitag M."/>
            <person name="Gabaldon T."/>
            <person name="Grigoriev I.V."/>
            <person name="Corrochano L.M."/>
            <person name="Nicolas F.E."/>
            <person name="Garre V."/>
        </authorList>
    </citation>
    <scope>NUCLEOTIDE SEQUENCE [LARGE SCALE GENOMIC DNA]</scope>
    <source>
        <strain evidence="7 8">L51</strain>
    </source>
</reference>
<evidence type="ECO:0000313" key="7">
    <source>
        <dbReference type="EMBL" id="KAL0075803.1"/>
    </source>
</evidence>
<feature type="compositionally biased region" description="Basic and acidic residues" evidence="6">
    <location>
        <begin position="929"/>
        <end position="941"/>
    </location>
</feature>
<keyword evidence="2" id="KW-0132">Cell division</keyword>
<sequence length="957" mass="109098">MTDILIQLVEEVGALSQEVIELILDQFTAKEKGASYAMALDICFACTDVLQRRVCQHFTDTLMAFSRSDGSDEELEDLKMVHSLIRHVHSVVPNLLLNVVPQLDEEMKVDDDHVRQIATQTLGEMFAEKTSELYQQYPIIWKTWLGRRNDKVVQLRVRWVEMCGPILKNHKQLVPEINDCFKAKLSDPEEKVRATACRVIGSLEFDLEPTSFDKSVLEQVALRCKDKKQSVRKEAMSALGAIYNHEFDSISSNNEDLIAKLGWIPETLLNCLYVDELAVTSALENTILQYILPEETNDLKRTERLVTVVGSLSPRSKTAFKALIQKQKSFINDMQYFVDMCDAARDNTETDTATQRKTEELMKHISKQFADKSRTLNSLRRFVEAEDTDIVKLLRTCINPSQDYKRIYNAKKSLLKRLEQMSPAMSEIFELILNRACPIVLNKSNLPHLLKILRATRGRKNTSGEERRAIAQDLLKDTTSNYPNMFEKYAHELATNITKEENDEVVIDSLELLAEVCKAQPRLFVFDRETVEGLMEYTRTGEAKEAEHAATILGNMDNGEHACELVVEYLCQHLRVSNKHLLTLLSSLKEFALYTPRLLSEHIGNIVGFVDRDLVQKKDSMQGDVNPEWVEYNDLPYLAQLKIVGVSTLVNYLLGAAEFTDNNEAITAHLFNMLWEFIDTTCDEAISEGLSAAETSYLRLAAAQSIIKLTHLKLYEEYLTVPKFEKLGLTLQDSCYYVRSELAETLMKGLQIGEIRPRYYTLLFLCAHEPEPELLKQVKYFIRKRASKSESGQPSPLEMSFVRLIHLLAHHPDFSVSTEDLLVFSQYIKFYLSCVVSADNVSFLYHVAQEIKSSQDMVTAELSKNSYVLSDLACLLIKRKCHTASWPLNAYPQNINIQSKLYRNLPSGAIQAEILKTSYLPSEFIKSIEDESGNKGSDKRAYSRPWATTATKRPRVA</sequence>
<evidence type="ECO:0000256" key="2">
    <source>
        <dbReference type="ARBA" id="ARBA00022618"/>
    </source>
</evidence>
<organism evidence="7 8">
    <name type="scientific">Phycomyces blakesleeanus</name>
    <dbReference type="NCBI Taxonomy" id="4837"/>
    <lineage>
        <taxon>Eukaryota</taxon>
        <taxon>Fungi</taxon>
        <taxon>Fungi incertae sedis</taxon>
        <taxon>Mucoromycota</taxon>
        <taxon>Mucoromycotina</taxon>
        <taxon>Mucoromycetes</taxon>
        <taxon>Mucorales</taxon>
        <taxon>Phycomycetaceae</taxon>
        <taxon>Phycomyces</taxon>
    </lineage>
</organism>
<comment type="subcellular location">
    <subcellularLocation>
        <location evidence="1">Nucleus</location>
    </subcellularLocation>
</comment>
<dbReference type="CDD" id="cd19953">
    <property type="entry name" value="PDS5"/>
    <property type="match status" value="1"/>
</dbReference>
<dbReference type="Gene3D" id="1.25.10.10">
    <property type="entry name" value="Leucine-rich Repeat Variant"/>
    <property type="match status" value="1"/>
</dbReference>
<protein>
    <submittedName>
        <fullName evidence="7">Armadillo-type protein</fullName>
    </submittedName>
</protein>
<dbReference type="InterPro" id="IPR016024">
    <property type="entry name" value="ARM-type_fold"/>
</dbReference>